<keyword evidence="2" id="KW-0238">DNA-binding</keyword>
<dbReference type="EMBL" id="JAPIVE010000002">
    <property type="protein sequence ID" value="MCX2524420.1"/>
    <property type="molecule type" value="Genomic_DNA"/>
</dbReference>
<evidence type="ECO:0000256" key="2">
    <source>
        <dbReference type="ARBA" id="ARBA00023125"/>
    </source>
</evidence>
<evidence type="ECO:0000313" key="6">
    <source>
        <dbReference type="Proteomes" id="UP001165678"/>
    </source>
</evidence>
<dbReference type="GO" id="GO:0003700">
    <property type="term" value="F:DNA-binding transcription factor activity"/>
    <property type="evidence" value="ECO:0007669"/>
    <property type="project" value="InterPro"/>
</dbReference>
<keyword evidence="6" id="KW-1185">Reference proteome</keyword>
<dbReference type="GO" id="GO:0003677">
    <property type="term" value="F:DNA binding"/>
    <property type="evidence" value="ECO:0007669"/>
    <property type="project" value="UniProtKB-KW"/>
</dbReference>
<dbReference type="SUPFAM" id="SSF48008">
    <property type="entry name" value="GntR ligand-binding domain-like"/>
    <property type="match status" value="1"/>
</dbReference>
<keyword evidence="3" id="KW-0804">Transcription</keyword>
<gene>
    <name evidence="5" type="ORF">OQ287_09210</name>
</gene>
<evidence type="ECO:0000256" key="1">
    <source>
        <dbReference type="ARBA" id="ARBA00023015"/>
    </source>
</evidence>
<dbReference type="PANTHER" id="PTHR43537">
    <property type="entry name" value="TRANSCRIPTIONAL REGULATOR, GNTR FAMILY"/>
    <property type="match status" value="1"/>
</dbReference>
<comment type="caution">
    <text evidence="5">The sequence shown here is derived from an EMBL/GenBank/DDBJ whole genome shotgun (WGS) entry which is preliminary data.</text>
</comment>
<dbReference type="Pfam" id="PF07729">
    <property type="entry name" value="FCD"/>
    <property type="match status" value="1"/>
</dbReference>
<dbReference type="InterPro" id="IPR011711">
    <property type="entry name" value="GntR_C"/>
</dbReference>
<protein>
    <submittedName>
        <fullName evidence="5">GntR family transcriptional regulator</fullName>
    </submittedName>
</protein>
<dbReference type="AlphaFoldDB" id="A0AA42CXY6"/>
<name>A0AA42CXY6_9GAMM</name>
<sequence>MSRIPQSQRLRDQLEDAIVEGLYAPGDRLDPEALASEYQCSRTPVREALQQLATTGMVEVKPKRGTFVARLNVMEVVERFEVMAELEGMCGRLAARRITSDELTALETAHEACRQARDAGDSDEYYYRNGVFHECIYTASHNDFLAKEALRLHAMLKPYRRLQLHVRNRVKDSFDEHERIVHALRSGDAETARRELMDHVRLQGDRFNDMAASIQRLPPPRA</sequence>
<keyword evidence="1" id="KW-0805">Transcription regulation</keyword>
<dbReference type="Gene3D" id="1.20.120.530">
    <property type="entry name" value="GntR ligand-binding domain-like"/>
    <property type="match status" value="1"/>
</dbReference>
<dbReference type="PANTHER" id="PTHR43537:SF49">
    <property type="entry name" value="TRANSCRIPTIONAL REGULATORY PROTEIN"/>
    <property type="match status" value="1"/>
</dbReference>
<dbReference type="PROSITE" id="PS50949">
    <property type="entry name" value="HTH_GNTR"/>
    <property type="match status" value="1"/>
</dbReference>
<dbReference type="Proteomes" id="UP001165678">
    <property type="component" value="Unassembled WGS sequence"/>
</dbReference>
<dbReference type="InterPro" id="IPR036388">
    <property type="entry name" value="WH-like_DNA-bd_sf"/>
</dbReference>
<dbReference type="InterPro" id="IPR000524">
    <property type="entry name" value="Tscrpt_reg_HTH_GntR"/>
</dbReference>
<dbReference type="SMART" id="SM00895">
    <property type="entry name" value="FCD"/>
    <property type="match status" value="1"/>
</dbReference>
<dbReference type="CDD" id="cd07377">
    <property type="entry name" value="WHTH_GntR"/>
    <property type="match status" value="1"/>
</dbReference>
<evidence type="ECO:0000259" key="4">
    <source>
        <dbReference type="PROSITE" id="PS50949"/>
    </source>
</evidence>
<accession>A0AA42CXY6</accession>
<feature type="domain" description="HTH gntR-type" evidence="4">
    <location>
        <begin position="4"/>
        <end position="71"/>
    </location>
</feature>
<evidence type="ECO:0000256" key="3">
    <source>
        <dbReference type="ARBA" id="ARBA00023163"/>
    </source>
</evidence>
<dbReference type="Gene3D" id="1.10.10.10">
    <property type="entry name" value="Winged helix-like DNA-binding domain superfamily/Winged helix DNA-binding domain"/>
    <property type="match status" value="1"/>
</dbReference>
<dbReference type="SUPFAM" id="SSF46785">
    <property type="entry name" value="Winged helix' DNA-binding domain"/>
    <property type="match status" value="1"/>
</dbReference>
<dbReference type="Pfam" id="PF00392">
    <property type="entry name" value="GntR"/>
    <property type="match status" value="1"/>
</dbReference>
<organism evidence="5 6">
    <name type="scientific">Larsenimonas rhizosphaerae</name>
    <dbReference type="NCBI Taxonomy" id="2944682"/>
    <lineage>
        <taxon>Bacteria</taxon>
        <taxon>Pseudomonadati</taxon>
        <taxon>Pseudomonadota</taxon>
        <taxon>Gammaproteobacteria</taxon>
        <taxon>Oceanospirillales</taxon>
        <taxon>Halomonadaceae</taxon>
        <taxon>Larsenimonas</taxon>
    </lineage>
</organism>
<evidence type="ECO:0000313" key="5">
    <source>
        <dbReference type="EMBL" id="MCX2524420.1"/>
    </source>
</evidence>
<reference evidence="5" key="1">
    <citation type="submission" date="2022-11" db="EMBL/GenBank/DDBJ databases">
        <title>Larsenimonas rhizosphaerae sp. nov., isolated from a tidal mudflat.</title>
        <authorList>
            <person name="Lee S.D."/>
            <person name="Kim I.S."/>
        </authorList>
    </citation>
    <scope>NUCLEOTIDE SEQUENCE</scope>
    <source>
        <strain evidence="5">GH2-1</strain>
    </source>
</reference>
<dbReference type="InterPro" id="IPR008920">
    <property type="entry name" value="TF_FadR/GntR_C"/>
</dbReference>
<proteinExistence type="predicted"/>
<dbReference type="RefSeq" id="WP_265896247.1">
    <property type="nucleotide sequence ID" value="NZ_JAPIVE010000002.1"/>
</dbReference>
<dbReference type="SMART" id="SM00345">
    <property type="entry name" value="HTH_GNTR"/>
    <property type="match status" value="1"/>
</dbReference>
<dbReference type="InterPro" id="IPR036390">
    <property type="entry name" value="WH_DNA-bd_sf"/>
</dbReference>